<keyword evidence="2" id="KW-1185">Reference proteome</keyword>
<dbReference type="Proteomes" id="UP001358586">
    <property type="component" value="Chromosome 5"/>
</dbReference>
<organism evidence="1 2">
    <name type="scientific">Gossypium arboreum</name>
    <name type="common">Tree cotton</name>
    <name type="synonym">Gossypium nanking</name>
    <dbReference type="NCBI Taxonomy" id="29729"/>
    <lineage>
        <taxon>Eukaryota</taxon>
        <taxon>Viridiplantae</taxon>
        <taxon>Streptophyta</taxon>
        <taxon>Embryophyta</taxon>
        <taxon>Tracheophyta</taxon>
        <taxon>Spermatophyta</taxon>
        <taxon>Magnoliopsida</taxon>
        <taxon>eudicotyledons</taxon>
        <taxon>Gunneridae</taxon>
        <taxon>Pentapetalae</taxon>
        <taxon>rosids</taxon>
        <taxon>malvids</taxon>
        <taxon>Malvales</taxon>
        <taxon>Malvaceae</taxon>
        <taxon>Malvoideae</taxon>
        <taxon>Gossypium</taxon>
    </lineage>
</organism>
<name>A0ABR0Q2E9_GOSAR</name>
<evidence type="ECO:0000313" key="2">
    <source>
        <dbReference type="Proteomes" id="UP001358586"/>
    </source>
</evidence>
<dbReference type="EMBL" id="JARKNE010000005">
    <property type="protein sequence ID" value="KAK5833473.1"/>
    <property type="molecule type" value="Genomic_DNA"/>
</dbReference>
<dbReference type="PANTHER" id="PTHR34676:SF8">
    <property type="entry name" value="TRANSMEMBRANE PROTEIN"/>
    <property type="match status" value="1"/>
</dbReference>
<evidence type="ECO:0000313" key="1">
    <source>
        <dbReference type="EMBL" id="KAK5833473.1"/>
    </source>
</evidence>
<sequence>MIINLSYNNDVYFWESWDKLEVTYEGISQLKKSKLGIITLNYETFKMKLEEDIKEMSEFIIIINELKSYGKTYPNEEVVRKMLQSLLTLWEAKVTTIEEVKNLETLTLDELISSFLTHET</sequence>
<dbReference type="Pfam" id="PF14223">
    <property type="entry name" value="Retrotran_gag_2"/>
    <property type="match status" value="1"/>
</dbReference>
<reference evidence="1 2" key="1">
    <citation type="submission" date="2023-03" db="EMBL/GenBank/DDBJ databases">
        <title>WGS of Gossypium arboreum.</title>
        <authorList>
            <person name="Yu D."/>
        </authorList>
    </citation>
    <scope>NUCLEOTIDE SEQUENCE [LARGE SCALE GENOMIC DNA]</scope>
    <source>
        <tissue evidence="1">Leaf</tissue>
    </source>
</reference>
<comment type="caution">
    <text evidence="1">The sequence shown here is derived from an EMBL/GenBank/DDBJ whole genome shotgun (WGS) entry which is preliminary data.</text>
</comment>
<proteinExistence type="predicted"/>
<gene>
    <name evidence="1" type="ORF">PVK06_017309</name>
</gene>
<evidence type="ECO:0008006" key="3">
    <source>
        <dbReference type="Google" id="ProtNLM"/>
    </source>
</evidence>
<protein>
    <recommendedName>
        <fullName evidence="3">UBN2 domain-containing protein</fullName>
    </recommendedName>
</protein>
<dbReference type="PANTHER" id="PTHR34676">
    <property type="entry name" value="DUF4219 DOMAIN-CONTAINING PROTEIN-RELATED"/>
    <property type="match status" value="1"/>
</dbReference>
<accession>A0ABR0Q2E9</accession>